<dbReference type="Pfam" id="PF04389">
    <property type="entry name" value="Peptidase_M28"/>
    <property type="match status" value="2"/>
</dbReference>
<dbReference type="AlphaFoldDB" id="A0ABD4T8W1"/>
<dbReference type="PANTHER" id="PTHR12147">
    <property type="entry name" value="METALLOPEPTIDASE M28 FAMILY MEMBER"/>
    <property type="match status" value="1"/>
</dbReference>
<reference evidence="2 3" key="1">
    <citation type="journal article" date="2015" name="Genome Announc.">
        <title>Draft Genome Sequence of Filamentous Marine Cyanobacterium Lyngbya confervoides Strain BDU141951.</title>
        <authorList>
            <person name="Chandrababunaidu M.M."/>
            <person name="Sen D."/>
            <person name="Tripathy S."/>
        </authorList>
    </citation>
    <scope>NUCLEOTIDE SEQUENCE [LARGE SCALE GENOMIC DNA]</scope>
    <source>
        <strain evidence="2 3">BDU141951</strain>
    </source>
</reference>
<dbReference type="RefSeq" id="WP_201277207.1">
    <property type="nucleotide sequence ID" value="NZ_JTHE03000109.1"/>
</dbReference>
<comment type="caution">
    <text evidence="2">The sequence shown here is derived from an EMBL/GenBank/DDBJ whole genome shotgun (WGS) entry which is preliminary data.</text>
</comment>
<organism evidence="2 3">
    <name type="scientific">Lyngbya confervoides BDU141951</name>
    <dbReference type="NCBI Taxonomy" id="1574623"/>
    <lineage>
        <taxon>Bacteria</taxon>
        <taxon>Bacillati</taxon>
        <taxon>Cyanobacteriota</taxon>
        <taxon>Cyanophyceae</taxon>
        <taxon>Oscillatoriophycideae</taxon>
        <taxon>Oscillatoriales</taxon>
        <taxon>Microcoleaceae</taxon>
        <taxon>Lyngbya</taxon>
    </lineage>
</organism>
<sequence>MTIWRWFSQSVVFPVGKALRQWISASWALLGLVVLCAGLVISCQGSTPVDSPPPISTSPSPVLPHPPLVDAASAPTVSGDRLLTHLRALTQERHDPVQRQATRRYIENVLSNQGWTYQEQTFPGGVNVIAQRPGQVPEAHRLLVGAHYDTVAGTPGADDNASGTAVVLELAQLFSTVETPKGLTLAFFDLEERGVVGSAAFTDQPEALVDLDGAIILEMLGYSCQRVGCQQTPDELEVQPPTALGDFLAVVGDGEHPWLSAAFDQSRPPAESALPLLTFNVPFKGLLTPIVLRSDHAPFWLKGIGAVMVSDTAFLRNPHYHQPTDTLETLDLTFLRESAQTVATTVWQLLNVEVPLASFFENSLS</sequence>
<evidence type="ECO:0000313" key="2">
    <source>
        <dbReference type="EMBL" id="MCM1985051.1"/>
    </source>
</evidence>
<proteinExistence type="predicted"/>
<feature type="domain" description="Peptidase M28" evidence="1">
    <location>
        <begin position="127"/>
        <end position="234"/>
    </location>
</feature>
<keyword evidence="3" id="KW-1185">Reference proteome</keyword>
<accession>A0ABD4T8W1</accession>
<dbReference type="Proteomes" id="UP000031561">
    <property type="component" value="Unassembled WGS sequence"/>
</dbReference>
<dbReference type="Gene3D" id="3.40.630.10">
    <property type="entry name" value="Zn peptidases"/>
    <property type="match status" value="1"/>
</dbReference>
<gene>
    <name evidence="2" type="ORF">QQ91_0019710</name>
</gene>
<evidence type="ECO:0000313" key="3">
    <source>
        <dbReference type="Proteomes" id="UP000031561"/>
    </source>
</evidence>
<dbReference type="PANTHER" id="PTHR12147:SF26">
    <property type="entry name" value="PEPTIDASE M28 DOMAIN-CONTAINING PROTEIN"/>
    <property type="match status" value="1"/>
</dbReference>
<dbReference type="SUPFAM" id="SSF53187">
    <property type="entry name" value="Zn-dependent exopeptidases"/>
    <property type="match status" value="1"/>
</dbReference>
<evidence type="ECO:0000259" key="1">
    <source>
        <dbReference type="Pfam" id="PF04389"/>
    </source>
</evidence>
<dbReference type="InterPro" id="IPR007484">
    <property type="entry name" value="Peptidase_M28"/>
</dbReference>
<dbReference type="EMBL" id="JTHE03000109">
    <property type="protein sequence ID" value="MCM1985051.1"/>
    <property type="molecule type" value="Genomic_DNA"/>
</dbReference>
<dbReference type="InterPro" id="IPR045175">
    <property type="entry name" value="M28_fam"/>
</dbReference>
<feature type="domain" description="Peptidase M28" evidence="1">
    <location>
        <begin position="291"/>
        <end position="345"/>
    </location>
</feature>
<name>A0ABD4T8W1_9CYAN</name>
<protein>
    <submittedName>
        <fullName evidence="2">M28 family peptidase</fullName>
    </submittedName>
</protein>